<evidence type="ECO:0000313" key="2">
    <source>
        <dbReference type="EMBL" id="EGZ20771.1"/>
    </source>
</evidence>
<feature type="compositionally biased region" description="Acidic residues" evidence="1">
    <location>
        <begin position="229"/>
        <end position="241"/>
    </location>
</feature>
<dbReference type="EMBL" id="JH159153">
    <property type="protein sequence ID" value="EGZ20771.1"/>
    <property type="molecule type" value="Genomic_DNA"/>
</dbReference>
<dbReference type="Proteomes" id="UP000002640">
    <property type="component" value="Unassembled WGS sequence"/>
</dbReference>
<proteinExistence type="predicted"/>
<dbReference type="InParanoid" id="G4Z3A2"/>
<keyword evidence="3" id="KW-1185">Reference proteome</keyword>
<name>G4Z3A2_PHYSP</name>
<evidence type="ECO:0000256" key="1">
    <source>
        <dbReference type="SAM" id="MobiDB-lite"/>
    </source>
</evidence>
<protein>
    <submittedName>
        <fullName evidence="2">Uncharacterized protein</fullName>
    </submittedName>
</protein>
<dbReference type="KEGG" id="psoj:PHYSODRAFT_488256"/>
<dbReference type="OMA" id="DFTENAE"/>
<feature type="region of interest" description="Disordered" evidence="1">
    <location>
        <begin position="111"/>
        <end position="306"/>
    </location>
</feature>
<feature type="compositionally biased region" description="Polar residues" evidence="1">
    <location>
        <begin position="297"/>
        <end position="306"/>
    </location>
</feature>
<gene>
    <name evidence="2" type="ORF">PHYSODRAFT_488256</name>
</gene>
<dbReference type="RefSeq" id="XP_009523488.1">
    <property type="nucleotide sequence ID" value="XM_009525193.1"/>
</dbReference>
<dbReference type="GeneID" id="20656262"/>
<feature type="compositionally biased region" description="Basic and acidic residues" evidence="1">
    <location>
        <begin position="1"/>
        <end position="18"/>
    </location>
</feature>
<evidence type="ECO:0000313" key="3">
    <source>
        <dbReference type="Proteomes" id="UP000002640"/>
    </source>
</evidence>
<reference evidence="2 3" key="1">
    <citation type="journal article" date="2006" name="Science">
        <title>Phytophthora genome sequences uncover evolutionary origins and mechanisms of pathogenesis.</title>
        <authorList>
            <person name="Tyler B.M."/>
            <person name="Tripathy S."/>
            <person name="Zhang X."/>
            <person name="Dehal P."/>
            <person name="Jiang R.H."/>
            <person name="Aerts A."/>
            <person name="Arredondo F.D."/>
            <person name="Baxter L."/>
            <person name="Bensasson D."/>
            <person name="Beynon J.L."/>
            <person name="Chapman J."/>
            <person name="Damasceno C.M."/>
            <person name="Dorrance A.E."/>
            <person name="Dou D."/>
            <person name="Dickerman A.W."/>
            <person name="Dubchak I.L."/>
            <person name="Garbelotto M."/>
            <person name="Gijzen M."/>
            <person name="Gordon S.G."/>
            <person name="Govers F."/>
            <person name="Grunwald N.J."/>
            <person name="Huang W."/>
            <person name="Ivors K.L."/>
            <person name="Jones R.W."/>
            <person name="Kamoun S."/>
            <person name="Krampis K."/>
            <person name="Lamour K.H."/>
            <person name="Lee M.K."/>
            <person name="McDonald W.H."/>
            <person name="Medina M."/>
            <person name="Meijer H.J."/>
            <person name="Nordberg E.K."/>
            <person name="Maclean D.J."/>
            <person name="Ospina-Giraldo M.D."/>
            <person name="Morris P.F."/>
            <person name="Phuntumart V."/>
            <person name="Putnam N.H."/>
            <person name="Rash S."/>
            <person name="Rose J.K."/>
            <person name="Sakihama Y."/>
            <person name="Salamov A.A."/>
            <person name="Savidor A."/>
            <person name="Scheuring C.F."/>
            <person name="Smith B.M."/>
            <person name="Sobral B.W."/>
            <person name="Terry A."/>
            <person name="Torto-Alalibo T.A."/>
            <person name="Win J."/>
            <person name="Xu Z."/>
            <person name="Zhang H."/>
            <person name="Grigoriev I.V."/>
            <person name="Rokhsar D.S."/>
            <person name="Boore J.L."/>
        </authorList>
    </citation>
    <scope>NUCLEOTIDE SEQUENCE [LARGE SCALE GENOMIC DNA]</scope>
    <source>
        <strain evidence="2 3">P6497</strain>
    </source>
</reference>
<sequence>VDSRNGRDTSSVRRDRDIFGNLVSGNQNKRRLGTSHNWRARRSTVVLDQVSKRLTENTQEVEVVKTTKVEEDDWQPSKISFAEIPLVCPFDKEVEVSKLRVFRPLGSTKAPEIPAVKSHSGPLRSILRVRLPPRASQESTNATGSSGGEPGSAPPTVQSTARPTLEPIAVPSAIPSLSGEASEDGAAESPMFDTSKLTKVVSPTEKRKQGFSPPPCIPASEQPPLDFTENAEEGEVVEEDAAAPAPVTSPIVSDDSSSEEGEVWSTDADDSAPKAETAPTSCSAGPEDGGATAMESPVQQATTTSA</sequence>
<feature type="compositionally biased region" description="Basic residues" evidence="1">
    <location>
        <begin position="28"/>
        <end position="37"/>
    </location>
</feature>
<feature type="compositionally biased region" description="Acidic residues" evidence="1">
    <location>
        <begin position="256"/>
        <end position="270"/>
    </location>
</feature>
<feature type="region of interest" description="Disordered" evidence="1">
    <location>
        <begin position="1"/>
        <end position="37"/>
    </location>
</feature>
<organism evidence="2 3">
    <name type="scientific">Phytophthora sojae (strain P6497)</name>
    <name type="common">Soybean stem and root rot agent</name>
    <name type="synonym">Phytophthora megasperma f. sp. glycines</name>
    <dbReference type="NCBI Taxonomy" id="1094619"/>
    <lineage>
        <taxon>Eukaryota</taxon>
        <taxon>Sar</taxon>
        <taxon>Stramenopiles</taxon>
        <taxon>Oomycota</taxon>
        <taxon>Peronosporomycetes</taxon>
        <taxon>Peronosporales</taxon>
        <taxon>Peronosporaceae</taxon>
        <taxon>Phytophthora</taxon>
    </lineage>
</organism>
<accession>G4Z3A2</accession>
<feature type="non-terminal residue" evidence="2">
    <location>
        <position position="1"/>
    </location>
</feature>
<dbReference type="AlphaFoldDB" id="G4Z3A2"/>